<dbReference type="NCBIfam" id="NF007756">
    <property type="entry name" value="PRK10437.1"/>
    <property type="match status" value="1"/>
</dbReference>
<evidence type="ECO:0000256" key="3">
    <source>
        <dbReference type="ARBA" id="ARBA00012925"/>
    </source>
</evidence>
<dbReference type="PROSITE" id="PS00705">
    <property type="entry name" value="PROK_CO2_ANHYDRASE_2"/>
    <property type="match status" value="1"/>
</dbReference>
<comment type="catalytic activity">
    <reaction evidence="7 8">
        <text>hydrogencarbonate + H(+) = CO2 + H2O</text>
        <dbReference type="Rhea" id="RHEA:10748"/>
        <dbReference type="ChEBI" id="CHEBI:15377"/>
        <dbReference type="ChEBI" id="CHEBI:15378"/>
        <dbReference type="ChEBI" id="CHEBI:16526"/>
        <dbReference type="ChEBI" id="CHEBI:17544"/>
        <dbReference type="EC" id="4.2.1.1"/>
    </reaction>
</comment>
<evidence type="ECO:0000256" key="2">
    <source>
        <dbReference type="ARBA" id="ARBA00006217"/>
    </source>
</evidence>
<dbReference type="SUPFAM" id="SSF53056">
    <property type="entry name" value="beta-carbonic anhydrase, cab"/>
    <property type="match status" value="1"/>
</dbReference>
<comment type="cofactor">
    <cofactor evidence="1">
        <name>Zn(2+)</name>
        <dbReference type="ChEBI" id="CHEBI:29105"/>
    </cofactor>
</comment>
<dbReference type="InterPro" id="IPR015892">
    <property type="entry name" value="Carbonic_anhydrase_CS"/>
</dbReference>
<proteinExistence type="inferred from homology"/>
<dbReference type="Gene3D" id="3.40.1050.10">
    <property type="entry name" value="Carbonic anhydrase"/>
    <property type="match status" value="1"/>
</dbReference>
<evidence type="ECO:0000256" key="4">
    <source>
        <dbReference type="ARBA" id="ARBA00022723"/>
    </source>
</evidence>
<keyword evidence="10" id="KW-1185">Reference proteome</keyword>
<dbReference type="PROSITE" id="PS00704">
    <property type="entry name" value="PROK_CO2_ANHYDRASE_1"/>
    <property type="match status" value="1"/>
</dbReference>
<dbReference type="PANTHER" id="PTHR11002">
    <property type="entry name" value="CARBONIC ANHYDRASE"/>
    <property type="match status" value="1"/>
</dbReference>
<dbReference type="PANTHER" id="PTHR11002:SF76">
    <property type="entry name" value="CARBONIC ANHYDRASE"/>
    <property type="match status" value="1"/>
</dbReference>
<dbReference type="EMBL" id="JAAOCD010000002">
    <property type="protein sequence ID" value="NHK97722.1"/>
    <property type="molecule type" value="Genomic_DNA"/>
</dbReference>
<comment type="caution">
    <text evidence="9">The sequence shown here is derived from an EMBL/GenBank/DDBJ whole genome shotgun (WGS) entry which is preliminary data.</text>
</comment>
<dbReference type="InterPro" id="IPR036874">
    <property type="entry name" value="Carbonic_anhydrase_sf"/>
</dbReference>
<evidence type="ECO:0000256" key="8">
    <source>
        <dbReference type="RuleBase" id="RU003956"/>
    </source>
</evidence>
<evidence type="ECO:0000313" key="10">
    <source>
        <dbReference type="Proteomes" id="UP000802098"/>
    </source>
</evidence>
<reference evidence="9 10" key="1">
    <citation type="submission" date="2020-03" db="EMBL/GenBank/DDBJ databases">
        <title>Rubrivivax benzoatilyticus JA2 (sequenced after 10 years sub-culturing).</title>
        <authorList>
            <person name="Gupta D."/>
            <person name="Chintalapati S."/>
            <person name="Chintalapati V.R."/>
        </authorList>
    </citation>
    <scope>NUCLEOTIDE SEQUENCE [LARGE SCALE GENOMIC DNA]</scope>
    <source>
        <strain evidence="9 10">JA2-Mal</strain>
    </source>
</reference>
<comment type="similarity">
    <text evidence="2 8">Belongs to the beta-class carbonic anhydrase family.</text>
</comment>
<dbReference type="SMART" id="SM00947">
    <property type="entry name" value="Pro_CA"/>
    <property type="match status" value="1"/>
</dbReference>
<comment type="function">
    <text evidence="8">Reversible hydration of carbon dioxide.</text>
</comment>
<evidence type="ECO:0000256" key="5">
    <source>
        <dbReference type="ARBA" id="ARBA00022833"/>
    </source>
</evidence>
<name>A0ABX0HV89_9BURK</name>
<dbReference type="RefSeq" id="WP_009855827.1">
    <property type="nucleotide sequence ID" value="NZ_JAAOCD010000002.1"/>
</dbReference>
<keyword evidence="6 8" id="KW-0456">Lyase</keyword>
<keyword evidence="4" id="KW-0479">Metal-binding</keyword>
<dbReference type="CDD" id="cd00883">
    <property type="entry name" value="beta_CA_cladeA"/>
    <property type="match status" value="1"/>
</dbReference>
<accession>A0ABX0HV89</accession>
<dbReference type="Proteomes" id="UP000802098">
    <property type="component" value="Unassembled WGS sequence"/>
</dbReference>
<keyword evidence="5 8" id="KW-0862">Zinc</keyword>
<dbReference type="EC" id="4.2.1.1" evidence="3 8"/>
<evidence type="ECO:0000256" key="1">
    <source>
        <dbReference type="ARBA" id="ARBA00001947"/>
    </source>
</evidence>
<evidence type="ECO:0000256" key="7">
    <source>
        <dbReference type="ARBA" id="ARBA00048348"/>
    </source>
</evidence>
<gene>
    <name evidence="9" type="primary">can</name>
    <name evidence="9" type="ORF">G7087_04980</name>
</gene>
<dbReference type="Pfam" id="PF00484">
    <property type="entry name" value="Pro_CA"/>
    <property type="match status" value="1"/>
</dbReference>
<organism evidence="9 10">
    <name type="scientific">Rubrivivax benzoatilyticus</name>
    <dbReference type="NCBI Taxonomy" id="316997"/>
    <lineage>
        <taxon>Bacteria</taxon>
        <taxon>Pseudomonadati</taxon>
        <taxon>Pseudomonadota</taxon>
        <taxon>Betaproteobacteria</taxon>
        <taxon>Burkholderiales</taxon>
        <taxon>Sphaerotilaceae</taxon>
        <taxon>Rubrivivax</taxon>
    </lineage>
</organism>
<evidence type="ECO:0000256" key="6">
    <source>
        <dbReference type="ARBA" id="ARBA00023239"/>
    </source>
</evidence>
<evidence type="ECO:0000313" key="9">
    <source>
        <dbReference type="EMBL" id="NHK97722.1"/>
    </source>
</evidence>
<sequence length="220" mass="24403">MTQTLSDLFANNRAWADEIEGRQPGFFTKLLHQQTPQYLWIGCADSRVPANELVGLLPGDLFVHRNVANVVVPTDLNCLSVLQYAVDQLRVRHIMVVGHSRCGGVMAALGNLRVGLVDNWLRHVQDVRDRHRALLDGLSADRRVDALCELNVLEQARNVCRTTIVEDAWKRGQEVVVHGWVYGLHNGLLEDLSITASGPDGVEPAYEAALAALHRRFGDG</sequence>
<protein>
    <recommendedName>
        <fullName evidence="3 8">Carbonic anhydrase</fullName>
        <ecNumber evidence="3 8">4.2.1.1</ecNumber>
    </recommendedName>
    <alternativeName>
        <fullName evidence="8">Carbonate dehydratase</fullName>
    </alternativeName>
</protein>
<dbReference type="InterPro" id="IPR001765">
    <property type="entry name" value="Carbonic_anhydrase"/>
</dbReference>